<proteinExistence type="predicted"/>
<dbReference type="AlphaFoldDB" id="A0A5E7YV63"/>
<feature type="region of interest" description="Disordered" evidence="1">
    <location>
        <begin position="38"/>
        <end position="64"/>
    </location>
</feature>
<sequence>MADPAHDHDAVPDRAALVVLRRDRRRVCGARAGPRYPVGTYLYRDPPGAALPDRDPDHRPGDLRRAERLYGADPRYGCPGPSRGAAAGVSRLSGTWSLTRITYPVILPRQGEVAGVSQTEGEVRETAVPCPPPPSPSAPPPPGGGGSSRFRWPLRLPGAARVRWFS</sequence>
<feature type="region of interest" description="Disordered" evidence="1">
    <location>
        <begin position="114"/>
        <end position="152"/>
    </location>
</feature>
<evidence type="ECO:0000313" key="3">
    <source>
        <dbReference type="Proteomes" id="UP000326857"/>
    </source>
</evidence>
<protein>
    <submittedName>
        <fullName evidence="2">Uncharacterized protein</fullName>
    </submittedName>
</protein>
<name>A0A5E7YV63_9SPHN</name>
<feature type="compositionally biased region" description="Basic and acidic residues" evidence="1">
    <location>
        <begin position="52"/>
        <end position="64"/>
    </location>
</feature>
<dbReference type="Proteomes" id="UP000326857">
    <property type="component" value="Unassembled WGS sequence"/>
</dbReference>
<reference evidence="2 3" key="1">
    <citation type="submission" date="2019-09" db="EMBL/GenBank/DDBJ databases">
        <authorList>
            <person name="Dittami M. S."/>
        </authorList>
    </citation>
    <scope>NUCLEOTIDE SEQUENCE [LARGE SCALE GENOMIC DNA]</scope>
    <source>
        <strain evidence="2">SPHINGO391</strain>
    </source>
</reference>
<evidence type="ECO:0000313" key="2">
    <source>
        <dbReference type="EMBL" id="VVT10692.1"/>
    </source>
</evidence>
<dbReference type="EMBL" id="CABVLI010000035">
    <property type="protein sequence ID" value="VVT10692.1"/>
    <property type="molecule type" value="Genomic_DNA"/>
</dbReference>
<accession>A0A5E7YV63</accession>
<organism evidence="2 3">
    <name type="scientific">Sphingomonas aurantiaca</name>
    <dbReference type="NCBI Taxonomy" id="185949"/>
    <lineage>
        <taxon>Bacteria</taxon>
        <taxon>Pseudomonadati</taxon>
        <taxon>Pseudomonadota</taxon>
        <taxon>Alphaproteobacteria</taxon>
        <taxon>Sphingomonadales</taxon>
        <taxon>Sphingomonadaceae</taxon>
        <taxon>Sphingomonas</taxon>
    </lineage>
</organism>
<gene>
    <name evidence="2" type="ORF">SPHINGO391_400023</name>
</gene>
<feature type="compositionally biased region" description="Pro residues" evidence="1">
    <location>
        <begin position="129"/>
        <end position="143"/>
    </location>
</feature>
<evidence type="ECO:0000256" key="1">
    <source>
        <dbReference type="SAM" id="MobiDB-lite"/>
    </source>
</evidence>